<evidence type="ECO:0000313" key="2">
    <source>
        <dbReference type="EMBL" id="KAJ8034286.1"/>
    </source>
</evidence>
<organism evidence="2 3">
    <name type="scientific">Holothuria leucospilota</name>
    <name type="common">Black long sea cucumber</name>
    <name type="synonym">Mertensiothuria leucospilota</name>
    <dbReference type="NCBI Taxonomy" id="206669"/>
    <lineage>
        <taxon>Eukaryota</taxon>
        <taxon>Metazoa</taxon>
        <taxon>Echinodermata</taxon>
        <taxon>Eleutherozoa</taxon>
        <taxon>Echinozoa</taxon>
        <taxon>Holothuroidea</taxon>
        <taxon>Aspidochirotacea</taxon>
        <taxon>Aspidochirotida</taxon>
        <taxon>Holothuriidae</taxon>
        <taxon>Holothuria</taxon>
    </lineage>
</organism>
<evidence type="ECO:0000256" key="1">
    <source>
        <dbReference type="SAM" id="MobiDB-lite"/>
    </source>
</evidence>
<evidence type="ECO:0000313" key="3">
    <source>
        <dbReference type="Proteomes" id="UP001152320"/>
    </source>
</evidence>
<comment type="caution">
    <text evidence="2">The sequence shown here is derived from an EMBL/GenBank/DDBJ whole genome shotgun (WGS) entry which is preliminary data.</text>
</comment>
<dbReference type="AlphaFoldDB" id="A0A9Q1BWQ7"/>
<dbReference type="EMBL" id="JAIZAY010000010">
    <property type="protein sequence ID" value="KAJ8034286.1"/>
    <property type="molecule type" value="Genomic_DNA"/>
</dbReference>
<proteinExistence type="predicted"/>
<keyword evidence="3" id="KW-1185">Reference proteome</keyword>
<name>A0A9Q1BWQ7_HOLLE</name>
<protein>
    <submittedName>
        <fullName evidence="2">Uncharacterized protein</fullName>
    </submittedName>
</protein>
<reference evidence="2" key="1">
    <citation type="submission" date="2021-10" db="EMBL/GenBank/DDBJ databases">
        <title>Tropical sea cucumber genome reveals ecological adaptation and Cuvierian tubules defense mechanism.</title>
        <authorList>
            <person name="Chen T."/>
        </authorList>
    </citation>
    <scope>NUCLEOTIDE SEQUENCE</scope>
    <source>
        <strain evidence="2">Nanhai2018</strain>
        <tissue evidence="2">Muscle</tissue>
    </source>
</reference>
<dbReference type="Proteomes" id="UP001152320">
    <property type="component" value="Chromosome 10"/>
</dbReference>
<sequence>MAWDSKPYPLVTTSSTELGPSKLEVAGMAQPSVGKFCRYAFTIGFSYFGFQRVVSAMKPKIFSPLTTGGKYRGHILQPPAHRGTTMEGRARFCGADTNRAWFCGTAIGHEEKSTMSFRGLRPLDPHRDSAPGPHLGP</sequence>
<accession>A0A9Q1BWQ7</accession>
<gene>
    <name evidence="2" type="ORF">HOLleu_21056</name>
</gene>
<feature type="region of interest" description="Disordered" evidence="1">
    <location>
        <begin position="117"/>
        <end position="137"/>
    </location>
</feature>